<dbReference type="AlphaFoldDB" id="A0A1F5J9T3"/>
<keyword evidence="1" id="KW-1133">Transmembrane helix</keyword>
<organism evidence="2 3">
    <name type="scientific">Candidatus Daviesbacteria bacterium RIFCSPHIGHO2_02_FULL_39_12</name>
    <dbReference type="NCBI Taxonomy" id="1797770"/>
    <lineage>
        <taxon>Bacteria</taxon>
        <taxon>Candidatus Daviesiibacteriota</taxon>
    </lineage>
</organism>
<protein>
    <recommendedName>
        <fullName evidence="4">DUF5671 domain-containing protein</fullName>
    </recommendedName>
</protein>
<sequence length="128" mass="14498">MSGKTIATIYFYLISAVSLALIIIGVFNGVNFIINSTQYDKYPTRYGLVRDCSVYPMPYKVAIPADRGEIVTPLDEEQKQQKERCEKQIEADSKQHHIEDIKNTITFTLAGIILFVIHFPLALKNSQS</sequence>
<comment type="caution">
    <text evidence="2">The sequence shown here is derived from an EMBL/GenBank/DDBJ whole genome shotgun (WGS) entry which is preliminary data.</text>
</comment>
<feature type="transmembrane region" description="Helical" evidence="1">
    <location>
        <begin position="9"/>
        <end position="34"/>
    </location>
</feature>
<evidence type="ECO:0000256" key="1">
    <source>
        <dbReference type="SAM" id="Phobius"/>
    </source>
</evidence>
<feature type="transmembrane region" description="Helical" evidence="1">
    <location>
        <begin position="104"/>
        <end position="123"/>
    </location>
</feature>
<evidence type="ECO:0000313" key="3">
    <source>
        <dbReference type="Proteomes" id="UP000177042"/>
    </source>
</evidence>
<accession>A0A1F5J9T3</accession>
<proteinExistence type="predicted"/>
<evidence type="ECO:0008006" key="4">
    <source>
        <dbReference type="Google" id="ProtNLM"/>
    </source>
</evidence>
<keyword evidence="1" id="KW-0472">Membrane</keyword>
<keyword evidence="1" id="KW-0812">Transmembrane</keyword>
<gene>
    <name evidence="2" type="ORF">A3C26_02525</name>
</gene>
<reference evidence="2 3" key="1">
    <citation type="journal article" date="2016" name="Nat. Commun.">
        <title>Thousands of microbial genomes shed light on interconnected biogeochemical processes in an aquifer system.</title>
        <authorList>
            <person name="Anantharaman K."/>
            <person name="Brown C.T."/>
            <person name="Hug L.A."/>
            <person name="Sharon I."/>
            <person name="Castelle C.J."/>
            <person name="Probst A.J."/>
            <person name="Thomas B.C."/>
            <person name="Singh A."/>
            <person name="Wilkins M.J."/>
            <person name="Karaoz U."/>
            <person name="Brodie E.L."/>
            <person name="Williams K.H."/>
            <person name="Hubbard S.S."/>
            <person name="Banfield J.F."/>
        </authorList>
    </citation>
    <scope>NUCLEOTIDE SEQUENCE [LARGE SCALE GENOMIC DNA]</scope>
</reference>
<dbReference type="Proteomes" id="UP000177042">
    <property type="component" value="Unassembled WGS sequence"/>
</dbReference>
<name>A0A1F5J9T3_9BACT</name>
<evidence type="ECO:0000313" key="2">
    <source>
        <dbReference type="EMBL" id="OGE25407.1"/>
    </source>
</evidence>
<dbReference type="EMBL" id="MFCX01000026">
    <property type="protein sequence ID" value="OGE25407.1"/>
    <property type="molecule type" value="Genomic_DNA"/>
</dbReference>